<dbReference type="PANTHER" id="PTHR30250">
    <property type="entry name" value="PST FAMILY PREDICTED COLANIC ACID TRANSPORTER"/>
    <property type="match status" value="1"/>
</dbReference>
<accession>A0ABP7XC06</accession>
<evidence type="ECO:0000256" key="6">
    <source>
        <dbReference type="SAM" id="Phobius"/>
    </source>
</evidence>
<comment type="subcellular location">
    <subcellularLocation>
        <location evidence="1">Cell membrane</location>
        <topology evidence="1">Multi-pass membrane protein</topology>
    </subcellularLocation>
</comment>
<keyword evidence="3 6" id="KW-0812">Transmembrane</keyword>
<evidence type="ECO:0000256" key="4">
    <source>
        <dbReference type="ARBA" id="ARBA00022989"/>
    </source>
</evidence>
<feature type="transmembrane region" description="Helical" evidence="6">
    <location>
        <begin position="155"/>
        <end position="188"/>
    </location>
</feature>
<keyword evidence="5 6" id="KW-0472">Membrane</keyword>
<dbReference type="Pfam" id="PF01943">
    <property type="entry name" value="Polysacc_synt"/>
    <property type="match status" value="1"/>
</dbReference>
<dbReference type="InterPro" id="IPR050833">
    <property type="entry name" value="Poly_Biosynth_Transport"/>
</dbReference>
<proteinExistence type="predicted"/>
<name>A0ABP7XC06_9ACTN</name>
<reference evidence="8" key="1">
    <citation type="journal article" date="2019" name="Int. J. Syst. Evol. Microbiol.">
        <title>The Global Catalogue of Microorganisms (GCM) 10K type strain sequencing project: providing services to taxonomists for standard genome sequencing and annotation.</title>
        <authorList>
            <consortium name="The Broad Institute Genomics Platform"/>
            <consortium name="The Broad Institute Genome Sequencing Center for Infectious Disease"/>
            <person name="Wu L."/>
            <person name="Ma J."/>
        </authorList>
    </citation>
    <scope>NUCLEOTIDE SEQUENCE [LARGE SCALE GENOMIC DNA]</scope>
    <source>
        <strain evidence="8">JCM 16703</strain>
    </source>
</reference>
<keyword evidence="2" id="KW-1003">Cell membrane</keyword>
<feature type="transmembrane region" description="Helical" evidence="6">
    <location>
        <begin position="243"/>
        <end position="263"/>
    </location>
</feature>
<sequence length="431" mass="44540">MRRSLAVASLAGVVGNLAAPAVAILTAPMLARGLGVAERGDLAGATSPFMLAVAAATLGLPEAVVFLTARAGCVDRRLTRQAIIILTGVGVIVAILLAVVVSPSLRTDAARHACWISLFLLPWCLAIGSIRGAAMGIHAWGRVSAEKLTTASSRLVAISLLFAFGHLSVLTAATAIAGSMALGAVTYLGTFSAHRGSVFPRPERPSFDMLGFGVRYWSGSLAGTLLLRLDQLLMVPLTSSTELGLYAVAVSIAEVALVLNLALKDIMLATEAGDSNEERVVSFARLSTLLTTALGLFVLSASWLLVEPLFGADFADSRIIIAILVLGIVVGNPGSICGAGMSGWGRPGLRSIAVAAAAAVNFGLVLILVPTYGGAGAAWATVAGNAVAGNLNIVFCRRYFGLSMSRFYGIRRSDLALLVRGLDSLRARLGS</sequence>
<evidence type="ECO:0000313" key="8">
    <source>
        <dbReference type="Proteomes" id="UP001501495"/>
    </source>
</evidence>
<feature type="transmembrane region" description="Helical" evidence="6">
    <location>
        <begin position="283"/>
        <end position="306"/>
    </location>
</feature>
<keyword evidence="8" id="KW-1185">Reference proteome</keyword>
<protein>
    <recommendedName>
        <fullName evidence="9">Polysaccharide biosynthesis protein C-terminal domain-containing protein</fullName>
    </recommendedName>
</protein>
<keyword evidence="4 6" id="KW-1133">Transmembrane helix</keyword>
<gene>
    <name evidence="7" type="ORF">GCM10022215_04200</name>
</gene>
<feature type="transmembrane region" description="Helical" evidence="6">
    <location>
        <begin position="81"/>
        <end position="101"/>
    </location>
</feature>
<dbReference type="PANTHER" id="PTHR30250:SF11">
    <property type="entry name" value="O-ANTIGEN TRANSPORTER-RELATED"/>
    <property type="match status" value="1"/>
</dbReference>
<feature type="transmembrane region" description="Helical" evidence="6">
    <location>
        <begin position="378"/>
        <end position="396"/>
    </location>
</feature>
<dbReference type="EMBL" id="BAAAZH010000003">
    <property type="protein sequence ID" value="GAA4109675.1"/>
    <property type="molecule type" value="Genomic_DNA"/>
</dbReference>
<evidence type="ECO:0000256" key="3">
    <source>
        <dbReference type="ARBA" id="ARBA00022692"/>
    </source>
</evidence>
<evidence type="ECO:0008006" key="9">
    <source>
        <dbReference type="Google" id="ProtNLM"/>
    </source>
</evidence>
<feature type="transmembrane region" description="Helical" evidence="6">
    <location>
        <begin position="352"/>
        <end position="372"/>
    </location>
</feature>
<feature type="transmembrane region" description="Helical" evidence="6">
    <location>
        <begin position="49"/>
        <end position="69"/>
    </location>
</feature>
<dbReference type="InterPro" id="IPR002797">
    <property type="entry name" value="Polysacc_synth"/>
</dbReference>
<feature type="transmembrane region" description="Helical" evidence="6">
    <location>
        <begin position="113"/>
        <end position="134"/>
    </location>
</feature>
<evidence type="ECO:0000256" key="2">
    <source>
        <dbReference type="ARBA" id="ARBA00022475"/>
    </source>
</evidence>
<evidence type="ECO:0000313" key="7">
    <source>
        <dbReference type="EMBL" id="GAA4109675.1"/>
    </source>
</evidence>
<dbReference type="Proteomes" id="UP001501495">
    <property type="component" value="Unassembled WGS sequence"/>
</dbReference>
<evidence type="ECO:0000256" key="5">
    <source>
        <dbReference type="ARBA" id="ARBA00023136"/>
    </source>
</evidence>
<evidence type="ECO:0000256" key="1">
    <source>
        <dbReference type="ARBA" id="ARBA00004651"/>
    </source>
</evidence>
<comment type="caution">
    <text evidence="7">The sequence shown here is derived from an EMBL/GenBank/DDBJ whole genome shotgun (WGS) entry which is preliminary data.</text>
</comment>
<feature type="transmembrane region" description="Helical" evidence="6">
    <location>
        <begin position="318"/>
        <end position="340"/>
    </location>
</feature>
<organism evidence="7 8">
    <name type="scientific">Nocardioides fonticola</name>
    <dbReference type="NCBI Taxonomy" id="450363"/>
    <lineage>
        <taxon>Bacteria</taxon>
        <taxon>Bacillati</taxon>
        <taxon>Actinomycetota</taxon>
        <taxon>Actinomycetes</taxon>
        <taxon>Propionibacteriales</taxon>
        <taxon>Nocardioidaceae</taxon>
        <taxon>Nocardioides</taxon>
    </lineage>
</organism>